<dbReference type="OrthoDB" id="7222937at2"/>
<protein>
    <submittedName>
        <fullName evidence="6">Phage integrase family protein</fullName>
    </submittedName>
</protein>
<evidence type="ECO:0000256" key="4">
    <source>
        <dbReference type="ARBA" id="ARBA00023172"/>
    </source>
</evidence>
<dbReference type="Pfam" id="PF00589">
    <property type="entry name" value="Phage_integrase"/>
    <property type="match status" value="1"/>
</dbReference>
<evidence type="ECO:0000256" key="3">
    <source>
        <dbReference type="ARBA" id="ARBA00023125"/>
    </source>
</evidence>
<comment type="caution">
    <text evidence="6">The sequence shown here is derived from an EMBL/GenBank/DDBJ whole genome shotgun (WGS) entry which is preliminary data.</text>
</comment>
<gene>
    <name evidence="6" type="ORF">C8J30_1145</name>
</gene>
<dbReference type="PANTHER" id="PTHR30349:SF41">
    <property type="entry name" value="INTEGRASE_RECOMBINASE PROTEIN MJ0367-RELATED"/>
    <property type="match status" value="1"/>
</dbReference>
<dbReference type="EMBL" id="QJTK01000014">
    <property type="protein sequence ID" value="PYF08070.1"/>
    <property type="molecule type" value="Genomic_DNA"/>
</dbReference>
<keyword evidence="3" id="KW-0238">DNA-binding</keyword>
<dbReference type="Pfam" id="PF20172">
    <property type="entry name" value="DUF6538"/>
    <property type="match status" value="1"/>
</dbReference>
<evidence type="ECO:0000313" key="6">
    <source>
        <dbReference type="EMBL" id="PYF08070.1"/>
    </source>
</evidence>
<evidence type="ECO:0000256" key="1">
    <source>
        <dbReference type="ARBA" id="ARBA00008857"/>
    </source>
</evidence>
<dbReference type="InterPro" id="IPR011010">
    <property type="entry name" value="DNA_brk_join_enz"/>
</dbReference>
<dbReference type="PROSITE" id="PS51898">
    <property type="entry name" value="TYR_RECOMBINASE"/>
    <property type="match status" value="1"/>
</dbReference>
<dbReference type="InterPro" id="IPR046668">
    <property type="entry name" value="DUF6538"/>
</dbReference>
<dbReference type="AlphaFoldDB" id="A0A318TW26"/>
<sequence length="424" mass="47928">MPIPKPPKVVLRGASYYLRRRVPGRYKDIEPRTDILMSLHTDSQAEAQRKAIAIWDDLLRAWEARLAGNSKEADQRYAAAVEIAQRYGHRYLPVEDVAALPLEKIAERISRIPQIRGEPDAVVAAALLGTVAKPKLTLSKALDDFWGIAADRVIGKTEDDIRRWRNPRIKAVKNFIALVGDRDLGEINTDDMQTFRRWWIDRIRDEDLTANSAKKDIGHLMDVLRTVNDAKQLGLPLAFGRLSIADTTLRKERPPFSREWITKTLLAPGALDGLNPEARAIFLTCINTGCRPSEIADLLSEHIRLDAKIPHIHIHKGKTRNAIRDIPLLGVSLEAIRQFPNGFARYRDNPTLSATTNKFLRENGLMESDEHTAYSLRHSFETRMIAAGIEERVKADLMGHAIKRERYGVTPLETLRDAVVKIAM</sequence>
<dbReference type="GO" id="GO:0015074">
    <property type="term" value="P:DNA integration"/>
    <property type="evidence" value="ECO:0007669"/>
    <property type="project" value="UniProtKB-KW"/>
</dbReference>
<accession>A0A318TW26</accession>
<keyword evidence="7" id="KW-1185">Reference proteome</keyword>
<name>A0A318TW26_9RHOB</name>
<feature type="domain" description="Tyr recombinase" evidence="5">
    <location>
        <begin position="251"/>
        <end position="420"/>
    </location>
</feature>
<dbReference type="InterPro" id="IPR050090">
    <property type="entry name" value="Tyrosine_recombinase_XerCD"/>
</dbReference>
<organism evidence="6 7">
    <name type="scientific">Rhodobacter viridis</name>
    <dbReference type="NCBI Taxonomy" id="1054202"/>
    <lineage>
        <taxon>Bacteria</taxon>
        <taxon>Pseudomonadati</taxon>
        <taxon>Pseudomonadota</taxon>
        <taxon>Alphaproteobacteria</taxon>
        <taxon>Rhodobacterales</taxon>
        <taxon>Rhodobacter group</taxon>
        <taxon>Rhodobacter</taxon>
    </lineage>
</organism>
<evidence type="ECO:0000259" key="5">
    <source>
        <dbReference type="PROSITE" id="PS51898"/>
    </source>
</evidence>
<evidence type="ECO:0000313" key="7">
    <source>
        <dbReference type="Proteomes" id="UP000247727"/>
    </source>
</evidence>
<reference evidence="6 7" key="1">
    <citation type="submission" date="2018-06" db="EMBL/GenBank/DDBJ databases">
        <title>Genomic Encyclopedia of Type Strains, Phase III (KMG-III): the genomes of soil and plant-associated and newly described type strains.</title>
        <authorList>
            <person name="Whitman W."/>
        </authorList>
    </citation>
    <scope>NUCLEOTIDE SEQUENCE [LARGE SCALE GENOMIC DNA]</scope>
    <source>
        <strain evidence="6 7">JA737</strain>
    </source>
</reference>
<comment type="similarity">
    <text evidence="1">Belongs to the 'phage' integrase family.</text>
</comment>
<proteinExistence type="inferred from homology"/>
<dbReference type="SUPFAM" id="SSF56349">
    <property type="entry name" value="DNA breaking-rejoining enzymes"/>
    <property type="match status" value="1"/>
</dbReference>
<dbReference type="GO" id="GO:0006310">
    <property type="term" value="P:DNA recombination"/>
    <property type="evidence" value="ECO:0007669"/>
    <property type="project" value="UniProtKB-KW"/>
</dbReference>
<dbReference type="PANTHER" id="PTHR30349">
    <property type="entry name" value="PHAGE INTEGRASE-RELATED"/>
    <property type="match status" value="1"/>
</dbReference>
<dbReference type="InterPro" id="IPR002104">
    <property type="entry name" value="Integrase_catalytic"/>
</dbReference>
<evidence type="ECO:0000256" key="2">
    <source>
        <dbReference type="ARBA" id="ARBA00022908"/>
    </source>
</evidence>
<dbReference type="GO" id="GO:0003677">
    <property type="term" value="F:DNA binding"/>
    <property type="evidence" value="ECO:0007669"/>
    <property type="project" value="UniProtKB-KW"/>
</dbReference>
<dbReference type="InterPro" id="IPR013762">
    <property type="entry name" value="Integrase-like_cat_sf"/>
</dbReference>
<dbReference type="Gene3D" id="1.10.443.10">
    <property type="entry name" value="Intergrase catalytic core"/>
    <property type="match status" value="1"/>
</dbReference>
<keyword evidence="4" id="KW-0233">DNA recombination</keyword>
<dbReference type="RefSeq" id="WP_110806608.1">
    <property type="nucleotide sequence ID" value="NZ_QJTK01000014.1"/>
</dbReference>
<keyword evidence="2" id="KW-0229">DNA integration</keyword>
<dbReference type="Proteomes" id="UP000247727">
    <property type="component" value="Unassembled WGS sequence"/>
</dbReference>